<keyword evidence="6 7" id="KW-0119">Carbohydrate metabolism</keyword>
<evidence type="ECO:0000256" key="6">
    <source>
        <dbReference type="ARBA" id="ARBA00023277"/>
    </source>
</evidence>
<feature type="binding site" evidence="8">
    <location>
        <position position="38"/>
    </location>
    <ligand>
        <name>Mn(2+)</name>
        <dbReference type="ChEBI" id="CHEBI:29035"/>
        <label>1</label>
    </ligand>
</feature>
<gene>
    <name evidence="10" type="primary">ywjI</name>
    <name evidence="10" type="ORF">DESAM_22951</name>
</gene>
<keyword evidence="5 8" id="KW-0464">Manganese</keyword>
<dbReference type="FunFam" id="3.40.190.90:FF:000001">
    <property type="entry name" value="Fructose-1,6-bisphosphatase"/>
    <property type="match status" value="1"/>
</dbReference>
<feature type="binding site" evidence="9">
    <location>
        <begin position="93"/>
        <end position="95"/>
    </location>
    <ligand>
        <name>substrate</name>
    </ligand>
</feature>
<proteinExistence type="inferred from homology"/>
<dbReference type="EMBL" id="FO203522">
    <property type="protein sequence ID" value="CCO25218.1"/>
    <property type="molecule type" value="Genomic_DNA"/>
</dbReference>
<dbReference type="HOGENOM" id="CLU_054938_0_0_7"/>
<dbReference type="RefSeq" id="WP_015337816.1">
    <property type="nucleotide sequence ID" value="NC_020055.1"/>
</dbReference>
<dbReference type="Gene3D" id="3.40.190.90">
    <property type="match status" value="1"/>
</dbReference>
<evidence type="ECO:0000256" key="3">
    <source>
        <dbReference type="ARBA" id="ARBA00022723"/>
    </source>
</evidence>
<dbReference type="KEGG" id="dhy:DESAM_22951"/>
<reference evidence="10 11" key="1">
    <citation type="submission" date="2012-10" db="EMBL/GenBank/DDBJ databases">
        <authorList>
            <person name="Genoscope - CEA"/>
        </authorList>
    </citation>
    <scope>NUCLEOTIDE SEQUENCE [LARGE SCALE GENOMIC DNA]</scope>
    <source>
        <strain evidence="11">AM13 / DSM 14728</strain>
    </source>
</reference>
<dbReference type="CDD" id="cd01516">
    <property type="entry name" value="FBPase_glpX"/>
    <property type="match status" value="1"/>
</dbReference>
<organism evidence="10 11">
    <name type="scientific">Maridesulfovibrio hydrothermalis AM13 = DSM 14728</name>
    <dbReference type="NCBI Taxonomy" id="1121451"/>
    <lineage>
        <taxon>Bacteria</taxon>
        <taxon>Pseudomonadati</taxon>
        <taxon>Thermodesulfobacteriota</taxon>
        <taxon>Desulfovibrionia</taxon>
        <taxon>Desulfovibrionales</taxon>
        <taxon>Desulfovibrionaceae</taxon>
        <taxon>Maridesulfovibrio</taxon>
    </lineage>
</organism>
<dbReference type="PANTHER" id="PTHR30447">
    <property type="entry name" value="FRUCTOSE-1,6-BISPHOSPHATASE CLASS 2"/>
    <property type="match status" value="1"/>
</dbReference>
<feature type="binding site" evidence="9">
    <location>
        <begin position="192"/>
        <end position="194"/>
    </location>
    <ligand>
        <name>substrate</name>
    </ligand>
</feature>
<evidence type="ECO:0000256" key="7">
    <source>
        <dbReference type="PIRNR" id="PIRNR004532"/>
    </source>
</evidence>
<comment type="similarity">
    <text evidence="2 7">Belongs to the FBPase class 2 family.</text>
</comment>
<dbReference type="InterPro" id="IPR004464">
    <property type="entry name" value="FBPase_class-2/SBPase"/>
</dbReference>
<evidence type="ECO:0000256" key="4">
    <source>
        <dbReference type="ARBA" id="ARBA00022801"/>
    </source>
</evidence>
<dbReference type="SUPFAM" id="SSF56655">
    <property type="entry name" value="Carbohydrate phosphatase"/>
    <property type="match status" value="1"/>
</dbReference>
<evidence type="ECO:0000256" key="2">
    <source>
        <dbReference type="ARBA" id="ARBA00008989"/>
    </source>
</evidence>
<feature type="binding site" evidence="8">
    <location>
        <position position="93"/>
    </location>
    <ligand>
        <name>Mn(2+)</name>
        <dbReference type="ChEBI" id="CHEBI:29035"/>
        <label>2</label>
    </ligand>
</feature>
<dbReference type="GO" id="GO:0006071">
    <property type="term" value="P:glycerol metabolic process"/>
    <property type="evidence" value="ECO:0007669"/>
    <property type="project" value="InterPro"/>
</dbReference>
<dbReference type="GO" id="GO:0046872">
    <property type="term" value="F:metal ion binding"/>
    <property type="evidence" value="ECO:0007669"/>
    <property type="project" value="UniProtKB-KW"/>
</dbReference>
<evidence type="ECO:0000256" key="9">
    <source>
        <dbReference type="PIRSR" id="PIRSR004532-2"/>
    </source>
</evidence>
<protein>
    <recommendedName>
        <fullName evidence="7">Fructose-1,6-bisphosphatase</fullName>
    </recommendedName>
</protein>
<dbReference type="eggNOG" id="COG1494">
    <property type="taxonomic scope" value="Bacteria"/>
</dbReference>
<dbReference type="NCBIfam" id="TIGR00330">
    <property type="entry name" value="glpX"/>
    <property type="match status" value="1"/>
</dbReference>
<keyword evidence="11" id="KW-1185">Reference proteome</keyword>
<dbReference type="PATRIC" id="fig|1121451.3.peg.3159"/>
<name>L0REJ2_9BACT</name>
<accession>L0REJ2</accession>
<evidence type="ECO:0000256" key="1">
    <source>
        <dbReference type="ARBA" id="ARBA00001273"/>
    </source>
</evidence>
<dbReference type="GO" id="GO:0005829">
    <property type="term" value="C:cytosol"/>
    <property type="evidence" value="ECO:0007669"/>
    <property type="project" value="TreeGrafter"/>
</dbReference>
<evidence type="ECO:0000256" key="5">
    <source>
        <dbReference type="ARBA" id="ARBA00023211"/>
    </source>
</evidence>
<dbReference type="STRING" id="1121451.DESAM_22951"/>
<evidence type="ECO:0000313" key="10">
    <source>
        <dbReference type="EMBL" id="CCO25218.1"/>
    </source>
</evidence>
<evidence type="ECO:0000313" key="11">
    <source>
        <dbReference type="Proteomes" id="UP000010808"/>
    </source>
</evidence>
<dbReference type="GO" id="GO:0042132">
    <property type="term" value="F:fructose 1,6-bisphosphate 1-phosphatase activity"/>
    <property type="evidence" value="ECO:0007669"/>
    <property type="project" value="UniProtKB-EC"/>
</dbReference>
<sequence>MTRRQPDRNLALDLARVTEAAALASARWLGLGNKEDGDEAAVDAMRISFQAMDINGRVVIGEGEKDKAPMLYNGEPVGSGVGPRMDIAVDPVEGTRLLAHGRPNAISVVAMTPEGSMYSPGPAFYMNKLVVPPEAEGMVDINEPVEKILQKVAQAKNKEVKDLVVFVLDKERHKVLIADIRAAGARIQLHTDGDVAGALMAVIPGTGIDIMMGTGGTPEGVLAAVAVRVLGGEMQAKLDPQSDMEKKRVLEAGRDINKVLKMNDLVDSDDVFFAATGITDGTFLKGVDFTGKGAKTFSLVMRGLTGTVRNVESRHRFDKLMRVSSIKYD</sequence>
<dbReference type="PANTHER" id="PTHR30447:SF0">
    <property type="entry name" value="FRUCTOSE-1,6-BISPHOSPHATASE 1 CLASS 2-RELATED"/>
    <property type="match status" value="1"/>
</dbReference>
<keyword evidence="3 8" id="KW-0479">Metal-binding</keyword>
<comment type="cofactor">
    <cofactor evidence="8">
        <name>Mn(2+)</name>
        <dbReference type="ChEBI" id="CHEBI:29035"/>
    </cofactor>
</comment>
<evidence type="ECO:0000256" key="8">
    <source>
        <dbReference type="PIRSR" id="PIRSR004532-1"/>
    </source>
</evidence>
<dbReference type="Pfam" id="PF03320">
    <property type="entry name" value="FBPase_glpX"/>
    <property type="match status" value="1"/>
</dbReference>
<dbReference type="PIRSF" id="PIRSF004532">
    <property type="entry name" value="GlpX"/>
    <property type="match status" value="1"/>
</dbReference>
<dbReference type="OrthoDB" id="9779353at2"/>
<dbReference type="GO" id="GO:0006094">
    <property type="term" value="P:gluconeogenesis"/>
    <property type="evidence" value="ECO:0007669"/>
    <property type="project" value="InterPro"/>
</dbReference>
<comment type="catalytic activity">
    <reaction evidence="1">
        <text>beta-D-fructose 1,6-bisphosphate + H2O = beta-D-fructose 6-phosphate + phosphate</text>
        <dbReference type="Rhea" id="RHEA:11064"/>
        <dbReference type="ChEBI" id="CHEBI:15377"/>
        <dbReference type="ChEBI" id="CHEBI:32966"/>
        <dbReference type="ChEBI" id="CHEBI:43474"/>
        <dbReference type="ChEBI" id="CHEBI:57634"/>
        <dbReference type="EC" id="3.1.3.11"/>
    </reaction>
</comment>
<dbReference type="GO" id="GO:0030388">
    <property type="term" value="P:fructose 1,6-bisphosphate metabolic process"/>
    <property type="evidence" value="ECO:0007669"/>
    <property type="project" value="TreeGrafter"/>
</dbReference>
<feature type="binding site" evidence="9">
    <location>
        <position position="125"/>
    </location>
    <ligand>
        <name>substrate</name>
    </ligand>
</feature>
<feature type="binding site" evidence="9">
    <location>
        <position position="216"/>
    </location>
    <ligand>
        <name>substrate</name>
    </ligand>
</feature>
<dbReference type="AlphaFoldDB" id="L0REJ2"/>
<feature type="binding site" evidence="8">
    <location>
        <position position="90"/>
    </location>
    <ligand>
        <name>Mn(2+)</name>
        <dbReference type="ChEBI" id="CHEBI:29035"/>
        <label>2</label>
    </ligand>
</feature>
<dbReference type="Proteomes" id="UP000010808">
    <property type="component" value="Chromosome"/>
</dbReference>
<feature type="binding site" evidence="8">
    <location>
        <position position="62"/>
    </location>
    <ligand>
        <name>Mn(2+)</name>
        <dbReference type="ChEBI" id="CHEBI:29035"/>
        <label>1</label>
    </ligand>
</feature>
<feature type="binding site" evidence="8">
    <location>
        <position position="219"/>
    </location>
    <ligand>
        <name>Mn(2+)</name>
        <dbReference type="ChEBI" id="CHEBI:29035"/>
        <label>2</label>
    </ligand>
</feature>
<keyword evidence="4 10" id="KW-0378">Hydrolase</keyword>
<dbReference type="Gene3D" id="3.30.540.10">
    <property type="entry name" value="Fructose-1,6-Bisphosphatase, subunit A, domain 1"/>
    <property type="match status" value="1"/>
</dbReference>
<feature type="binding site" evidence="9">
    <location>
        <begin position="170"/>
        <end position="172"/>
    </location>
    <ligand>
        <name>substrate</name>
    </ligand>
</feature>